<evidence type="ECO:0000256" key="5">
    <source>
        <dbReference type="ARBA" id="ARBA00022729"/>
    </source>
</evidence>
<dbReference type="GO" id="GO:0015483">
    <property type="term" value="F:long-chain fatty acid transporting porin activity"/>
    <property type="evidence" value="ECO:0007669"/>
    <property type="project" value="TreeGrafter"/>
</dbReference>
<evidence type="ECO:0000313" key="9">
    <source>
        <dbReference type="EMBL" id="NHO67862.1"/>
    </source>
</evidence>
<comment type="subcellular location">
    <subcellularLocation>
        <location evidence="1">Cell outer membrane</location>
        <topology evidence="1">Multi-pass membrane protein</topology>
    </subcellularLocation>
</comment>
<dbReference type="SUPFAM" id="SSF56935">
    <property type="entry name" value="Porins"/>
    <property type="match status" value="1"/>
</dbReference>
<keyword evidence="10" id="KW-1185">Reference proteome</keyword>
<comment type="caution">
    <text evidence="9">The sequence shown here is derived from an EMBL/GenBank/DDBJ whole genome shotgun (WGS) entry which is preliminary data.</text>
</comment>
<proteinExistence type="inferred from homology"/>
<feature type="signal peptide" evidence="8">
    <location>
        <begin position="1"/>
        <end position="27"/>
    </location>
</feature>
<dbReference type="Gene3D" id="2.40.160.60">
    <property type="entry name" value="Outer membrane protein transport protein (OMPP1/FadL/TodX)"/>
    <property type="match status" value="1"/>
</dbReference>
<evidence type="ECO:0000256" key="8">
    <source>
        <dbReference type="SAM" id="SignalP"/>
    </source>
</evidence>
<keyword evidence="6" id="KW-0472">Membrane</keyword>
<protein>
    <recommendedName>
        <fullName evidence="11">Long-chain fatty acid transport protein</fullName>
    </recommendedName>
</protein>
<evidence type="ECO:0000256" key="2">
    <source>
        <dbReference type="ARBA" id="ARBA00008163"/>
    </source>
</evidence>
<feature type="chain" id="PRO_5039304559" description="Long-chain fatty acid transport protein" evidence="8">
    <location>
        <begin position="28"/>
        <end position="416"/>
    </location>
</feature>
<name>A0A9E5T4B8_9GAMM</name>
<comment type="similarity">
    <text evidence="2">Belongs to the OmpP1/FadL family.</text>
</comment>
<organism evidence="9 10">
    <name type="scientific">Pseudomaricurvus hydrocarbonicus</name>
    <dbReference type="NCBI Taxonomy" id="1470433"/>
    <lineage>
        <taxon>Bacteria</taxon>
        <taxon>Pseudomonadati</taxon>
        <taxon>Pseudomonadota</taxon>
        <taxon>Gammaproteobacteria</taxon>
        <taxon>Cellvibrionales</taxon>
        <taxon>Cellvibrionaceae</taxon>
        <taxon>Pseudomaricurvus</taxon>
    </lineage>
</organism>
<dbReference type="RefSeq" id="WP_167191316.1">
    <property type="nucleotide sequence ID" value="NZ_JAAONZ010000021.1"/>
</dbReference>
<keyword evidence="5 8" id="KW-0732">Signal</keyword>
<accession>A0A9E5T4B8</accession>
<dbReference type="Proteomes" id="UP000787472">
    <property type="component" value="Unassembled WGS sequence"/>
</dbReference>
<evidence type="ECO:0008006" key="11">
    <source>
        <dbReference type="Google" id="ProtNLM"/>
    </source>
</evidence>
<dbReference type="PANTHER" id="PTHR35093:SF8">
    <property type="entry name" value="OUTER MEMBRANE PROTEIN NMB0088-RELATED"/>
    <property type="match status" value="1"/>
</dbReference>
<dbReference type="Pfam" id="PF03349">
    <property type="entry name" value="Toluene_X"/>
    <property type="match status" value="1"/>
</dbReference>
<sequence length="416" mass="44897">MLTKSNYPRLLLLGLAVGAPLSQQVHAAGFQLNEHSTSGLGRAFAGEAAFGDNAAAIGRNPALGTQFDSIHVAGGVTHINPEVDAEGSVEYAVAPGVPFDADRTDFSPEAWVPNAYFVQPINDRWSWGLSLNSHFGLSTHFGDQYNASDLADEAEIITYNINPSVAYELSDSVSLGLGVSLVKAEATFGTSLPYSMKGAQVLKLEGDDTTFGWNAGITWQPSDALRVGFAYRSEVDLTLEGDSTSDLVPTYDQGGSLDLTLPAGAELSAIYQLTPAWTLSASAQWTEWSVFEELEVNFDNGMDQHLKDENFNNNMRYSVGATYDINPQWTARFGIAYDESAVSAEYRSLSIPDTDRVWYSAGFTYNVDQHLSVDVAATFIDGEEVDVTETSSLGSVFTGTTHGDAKIFGVSVNYTF</sequence>
<evidence type="ECO:0000256" key="3">
    <source>
        <dbReference type="ARBA" id="ARBA00022452"/>
    </source>
</evidence>
<reference evidence="9" key="1">
    <citation type="submission" date="2020-03" db="EMBL/GenBank/DDBJ databases">
        <authorList>
            <person name="Guo F."/>
        </authorList>
    </citation>
    <scope>NUCLEOTIDE SEQUENCE</scope>
    <source>
        <strain evidence="9">JCM 30134</strain>
    </source>
</reference>
<dbReference type="EMBL" id="JAAONZ010000021">
    <property type="protein sequence ID" value="NHO67862.1"/>
    <property type="molecule type" value="Genomic_DNA"/>
</dbReference>
<evidence type="ECO:0000256" key="6">
    <source>
        <dbReference type="ARBA" id="ARBA00023136"/>
    </source>
</evidence>
<dbReference type="PANTHER" id="PTHR35093">
    <property type="entry name" value="OUTER MEMBRANE PROTEIN NMB0088-RELATED"/>
    <property type="match status" value="1"/>
</dbReference>
<evidence type="ECO:0000256" key="4">
    <source>
        <dbReference type="ARBA" id="ARBA00022692"/>
    </source>
</evidence>
<evidence type="ECO:0000313" key="10">
    <source>
        <dbReference type="Proteomes" id="UP000787472"/>
    </source>
</evidence>
<gene>
    <name evidence="9" type="ORF">G8770_20135</name>
</gene>
<keyword evidence="7" id="KW-0998">Cell outer membrane</keyword>
<evidence type="ECO:0000256" key="1">
    <source>
        <dbReference type="ARBA" id="ARBA00004571"/>
    </source>
</evidence>
<dbReference type="InterPro" id="IPR005017">
    <property type="entry name" value="OMPP1/FadL/TodX"/>
</dbReference>
<dbReference type="GO" id="GO:0009279">
    <property type="term" value="C:cell outer membrane"/>
    <property type="evidence" value="ECO:0007669"/>
    <property type="project" value="UniProtKB-SubCell"/>
</dbReference>
<keyword evidence="4" id="KW-0812">Transmembrane</keyword>
<keyword evidence="3" id="KW-1134">Transmembrane beta strand</keyword>
<dbReference type="AlphaFoldDB" id="A0A9E5T4B8"/>
<evidence type="ECO:0000256" key="7">
    <source>
        <dbReference type="ARBA" id="ARBA00023237"/>
    </source>
</evidence>